<evidence type="ECO:0000313" key="2">
    <source>
        <dbReference type="Proteomes" id="UP000425916"/>
    </source>
</evidence>
<keyword evidence="2" id="KW-1185">Reference proteome</keyword>
<organism evidence="1 2">
    <name type="scientific">Neomoorella glycerini</name>
    <dbReference type="NCBI Taxonomy" id="55779"/>
    <lineage>
        <taxon>Bacteria</taxon>
        <taxon>Bacillati</taxon>
        <taxon>Bacillota</taxon>
        <taxon>Clostridia</taxon>
        <taxon>Neomoorellales</taxon>
        <taxon>Neomoorellaceae</taxon>
        <taxon>Neomoorella</taxon>
    </lineage>
</organism>
<proteinExistence type="predicted"/>
<reference evidence="1 2" key="1">
    <citation type="submission" date="2019-11" db="EMBL/GenBank/DDBJ databases">
        <title>Genome sequence of Moorella glycerini DSM11254.</title>
        <authorList>
            <person name="Poehlein A."/>
            <person name="Boeer T."/>
            <person name="Daniel R."/>
        </authorList>
    </citation>
    <scope>NUCLEOTIDE SEQUENCE [LARGE SCALE GENOMIC DNA]</scope>
    <source>
        <strain evidence="1 2">DSM 11254</strain>
    </source>
</reference>
<dbReference type="EMBL" id="CP046244">
    <property type="protein sequence ID" value="QGP91255.1"/>
    <property type="molecule type" value="Genomic_DNA"/>
</dbReference>
<name>A0A6I5ZNR8_9FIRM</name>
<dbReference type="Proteomes" id="UP000425916">
    <property type="component" value="Chromosome"/>
</dbReference>
<accession>A0A6I5ZNR8</accession>
<gene>
    <name evidence="1" type="ORF">MGLY_05820</name>
</gene>
<dbReference type="AlphaFoldDB" id="A0A6I5ZNR8"/>
<evidence type="ECO:0000313" key="1">
    <source>
        <dbReference type="EMBL" id="QGP91255.1"/>
    </source>
</evidence>
<sequence>MEPLAFIHRFMDEEIRRFAWGHRWRRHDYETARTLARLYDKEGTGEQAFLEAILHIAADFWLISAADYELMQSIYPKKTGKKRSRLG</sequence>
<protein>
    <submittedName>
        <fullName evidence="1">Uncharacterized protein</fullName>
    </submittedName>
</protein>